<dbReference type="GO" id="GO:0005112">
    <property type="term" value="F:Notch binding"/>
    <property type="evidence" value="ECO:0007669"/>
    <property type="project" value="TreeGrafter"/>
</dbReference>
<dbReference type="Gene3D" id="3.90.550.10">
    <property type="entry name" value="Spore Coat Polysaccharide Biosynthesis Protein SpsA, Chain A"/>
    <property type="match status" value="1"/>
</dbReference>
<comment type="cofactor">
    <cofactor evidence="5">
        <name>Mn(2+)</name>
        <dbReference type="ChEBI" id="CHEBI:29035"/>
    </cofactor>
</comment>
<keyword evidence="2 5" id="KW-0430">Lectin</keyword>
<comment type="subcellular location">
    <subcellularLocation>
        <location evidence="1 5">Golgi apparatus membrane</location>
        <topology evidence="1 5">Single-pass type II membrane protein</topology>
    </subcellularLocation>
</comment>
<evidence type="ECO:0000259" key="6">
    <source>
        <dbReference type="Pfam" id="PF00535"/>
    </source>
</evidence>
<evidence type="ECO:0000313" key="9">
    <source>
        <dbReference type="Proteomes" id="UP001186944"/>
    </source>
</evidence>
<evidence type="ECO:0000256" key="4">
    <source>
        <dbReference type="ARBA" id="ARBA00023157"/>
    </source>
</evidence>
<dbReference type="Pfam" id="PF00535">
    <property type="entry name" value="Glycos_transf_2"/>
    <property type="match status" value="1"/>
</dbReference>
<dbReference type="InterPro" id="IPR035992">
    <property type="entry name" value="Ricin_B-like_lectins"/>
</dbReference>
<dbReference type="SUPFAM" id="SSF53448">
    <property type="entry name" value="Nucleotide-diphospho-sugar transferases"/>
    <property type="match status" value="1"/>
</dbReference>
<dbReference type="AlphaFoldDB" id="A0AA88Y2H0"/>
<comment type="pathway">
    <text evidence="5">Protein modification; protein glycosylation.</text>
</comment>
<dbReference type="Proteomes" id="UP001186944">
    <property type="component" value="Unassembled WGS sequence"/>
</dbReference>
<keyword evidence="5" id="KW-0472">Membrane</keyword>
<dbReference type="PANTHER" id="PTHR11675">
    <property type="entry name" value="N-ACETYLGALACTOSAMINYLTRANSFERASE"/>
    <property type="match status" value="1"/>
</dbReference>
<dbReference type="GO" id="GO:0006493">
    <property type="term" value="P:protein O-linked glycosylation"/>
    <property type="evidence" value="ECO:0007669"/>
    <property type="project" value="TreeGrafter"/>
</dbReference>
<dbReference type="InterPro" id="IPR029044">
    <property type="entry name" value="Nucleotide-diphossugar_trans"/>
</dbReference>
<keyword evidence="4 5" id="KW-1015">Disulfide bond</keyword>
<dbReference type="Gene3D" id="2.80.10.50">
    <property type="match status" value="1"/>
</dbReference>
<feature type="transmembrane region" description="Helical" evidence="5">
    <location>
        <begin position="12"/>
        <end position="29"/>
    </location>
</feature>
<reference evidence="8" key="1">
    <citation type="submission" date="2019-08" db="EMBL/GenBank/DDBJ databases">
        <title>The improved chromosome-level genome for the pearl oyster Pinctada fucata martensii using PacBio sequencing and Hi-C.</title>
        <authorList>
            <person name="Zheng Z."/>
        </authorList>
    </citation>
    <scope>NUCLEOTIDE SEQUENCE</scope>
    <source>
        <strain evidence="8">ZZ-2019</strain>
        <tissue evidence="8">Adductor muscle</tissue>
    </source>
</reference>
<evidence type="ECO:0000256" key="1">
    <source>
        <dbReference type="ARBA" id="ARBA00004323"/>
    </source>
</evidence>
<dbReference type="EC" id="2.4.1.-" evidence="5"/>
<dbReference type="GO" id="GO:0030246">
    <property type="term" value="F:carbohydrate binding"/>
    <property type="evidence" value="ECO:0007669"/>
    <property type="project" value="UniProtKB-KW"/>
</dbReference>
<name>A0AA88Y2H0_PINIB</name>
<dbReference type="InterPro" id="IPR001173">
    <property type="entry name" value="Glyco_trans_2-like"/>
</dbReference>
<comment type="similarity">
    <text evidence="5">Belongs to the glycosyltransferase 2 family. GalNAc-T subfamily.</text>
</comment>
<dbReference type="InterPro" id="IPR000772">
    <property type="entry name" value="Ricin_B_lectin"/>
</dbReference>
<dbReference type="GO" id="GO:0000139">
    <property type="term" value="C:Golgi membrane"/>
    <property type="evidence" value="ECO:0007669"/>
    <property type="project" value="UniProtKB-SubCell"/>
</dbReference>
<dbReference type="GO" id="GO:0004653">
    <property type="term" value="F:polypeptide N-acetylgalactosaminyltransferase activity"/>
    <property type="evidence" value="ECO:0007669"/>
    <property type="project" value="TreeGrafter"/>
</dbReference>
<organism evidence="8 9">
    <name type="scientific">Pinctada imbricata</name>
    <name type="common">Atlantic pearl-oyster</name>
    <name type="synonym">Pinctada martensii</name>
    <dbReference type="NCBI Taxonomy" id="66713"/>
    <lineage>
        <taxon>Eukaryota</taxon>
        <taxon>Metazoa</taxon>
        <taxon>Spiralia</taxon>
        <taxon>Lophotrochozoa</taxon>
        <taxon>Mollusca</taxon>
        <taxon>Bivalvia</taxon>
        <taxon>Autobranchia</taxon>
        <taxon>Pteriomorphia</taxon>
        <taxon>Pterioida</taxon>
        <taxon>Pterioidea</taxon>
        <taxon>Pteriidae</taxon>
        <taxon>Pinctada</taxon>
    </lineage>
</organism>
<evidence type="ECO:0000259" key="7">
    <source>
        <dbReference type="Pfam" id="PF00652"/>
    </source>
</evidence>
<keyword evidence="9" id="KW-1185">Reference proteome</keyword>
<dbReference type="GO" id="GO:0008593">
    <property type="term" value="P:regulation of Notch signaling pathway"/>
    <property type="evidence" value="ECO:0007669"/>
    <property type="project" value="TreeGrafter"/>
</dbReference>
<proteinExistence type="inferred from homology"/>
<keyword evidence="5" id="KW-0464">Manganese</keyword>
<keyword evidence="5" id="KW-0808">Transferase</keyword>
<dbReference type="PANTHER" id="PTHR11675:SF63">
    <property type="entry name" value="POLYPEPTIDE N-ACETYLGALACTOSAMINYLTRANSFERASE"/>
    <property type="match status" value="1"/>
</dbReference>
<dbReference type="PROSITE" id="PS50231">
    <property type="entry name" value="RICIN_B_LECTIN"/>
    <property type="match status" value="1"/>
</dbReference>
<feature type="domain" description="Ricin B lectin" evidence="7">
    <location>
        <begin position="426"/>
        <end position="508"/>
    </location>
</feature>
<sequence>MIKVMAKLLFRYIGAMAAVLIVLIILNQWQPETDETPPYVEVYEQGAVPIYFTSYEDIDETISSKIWQKTKERRNLKKFYKINVQKSDLIPLNRYIPDTRPQELNLPQASVVITYHNEWPSILLRTIFSVVDRTPKHLIKEIILVDDASTDPVTYDITKFLRKQTLDVPIVYKTMDSRSGLVRARLEAMKEIKGHVVVFLDSHMEVNRGWLEPLLLEISKDRRILVMGHLDYINSKTLDYNFIKDYRTRYGFDWRLHFFETYFRPSQTIDAVSTSTLPGVVAVGSAFAIDVSYFREIGMYDRGMKIWGGDNIELSIRIWSCGGRVLHAACSKVGHIARNQPYSFLDDRLNVELYNYKRIVEVWFDEYKEYVYDIYPQMKKIHPGDLSSQFAIRKQLFCKPFKWFLHNVWPELFPYKQNVEEWGMVVGRIQDSSPDLCLDNNRHLFPTPARLLVKPCTGDRVSQMMSLTKDEHLRTVLQCIVVAQENYDFVPLLHSCQDNKNISTWEYNVSM</sequence>
<comment type="caution">
    <text evidence="8">The sequence shown here is derived from an EMBL/GenBank/DDBJ whole genome shotgun (WGS) entry which is preliminary data.</text>
</comment>
<dbReference type="SUPFAM" id="SSF50370">
    <property type="entry name" value="Ricin B-like lectins"/>
    <property type="match status" value="1"/>
</dbReference>
<dbReference type="EMBL" id="VSWD01000007">
    <property type="protein sequence ID" value="KAK3096527.1"/>
    <property type="molecule type" value="Genomic_DNA"/>
</dbReference>
<feature type="domain" description="Glycosyltransferase 2-like" evidence="6">
    <location>
        <begin position="110"/>
        <end position="260"/>
    </location>
</feature>
<keyword evidence="5" id="KW-0812">Transmembrane</keyword>
<evidence type="ECO:0000256" key="2">
    <source>
        <dbReference type="ARBA" id="ARBA00022734"/>
    </source>
</evidence>
<accession>A0AA88Y2H0</accession>
<evidence type="ECO:0000256" key="5">
    <source>
        <dbReference type="RuleBase" id="RU361242"/>
    </source>
</evidence>
<gene>
    <name evidence="8" type="ORF">FSP39_001044</name>
</gene>
<evidence type="ECO:0000313" key="8">
    <source>
        <dbReference type="EMBL" id="KAK3096527.1"/>
    </source>
</evidence>
<keyword evidence="5" id="KW-1133">Transmembrane helix</keyword>
<evidence type="ECO:0000256" key="3">
    <source>
        <dbReference type="ARBA" id="ARBA00023034"/>
    </source>
</evidence>
<keyword evidence="3 5" id="KW-0333">Golgi apparatus</keyword>
<keyword evidence="5" id="KW-0328">Glycosyltransferase</keyword>
<protein>
    <recommendedName>
        <fullName evidence="5">Polypeptide N-acetylgalactosaminyltransferase</fullName>
        <ecNumber evidence="5">2.4.1.-</ecNumber>
    </recommendedName>
    <alternativeName>
        <fullName evidence="5">Protein-UDP acetylgalactosaminyltransferase</fullName>
    </alternativeName>
</protein>
<dbReference type="Pfam" id="PF00652">
    <property type="entry name" value="Ricin_B_lectin"/>
    <property type="match status" value="1"/>
</dbReference>